<dbReference type="AlphaFoldDB" id="A0A314KJH0"/>
<proteinExistence type="predicted"/>
<protein>
    <submittedName>
        <fullName evidence="1">Uncharacterized protein</fullName>
    </submittedName>
</protein>
<dbReference type="EMBL" id="MJEQ01001776">
    <property type="protein sequence ID" value="OIT29467.1"/>
    <property type="molecule type" value="Genomic_DNA"/>
</dbReference>
<keyword evidence="2" id="KW-1185">Reference proteome</keyword>
<sequence length="115" mass="13176">MILEKLEGSFCDDYNKLEAYANALRGGNPGCHVVINLSKEALLQGKKKFLRMYICFQALKMGCKEGLRPFIGPDRTFLKGKAKGQLLVAVGRDNMDHFYPLAWDVVHRETKRRWT</sequence>
<accession>A0A314KJH0</accession>
<dbReference type="STRING" id="49451.A0A314KJH0"/>
<dbReference type="PANTHER" id="PTHR31973:SF189">
    <property type="entry name" value="TRANSPOSASE, MUDR, PLANT, MULE TRANSPOSASE DOMAIN PROTEIN-RELATED"/>
    <property type="match status" value="1"/>
</dbReference>
<dbReference type="Proteomes" id="UP000187609">
    <property type="component" value="Unassembled WGS sequence"/>
</dbReference>
<evidence type="ECO:0000313" key="2">
    <source>
        <dbReference type="Proteomes" id="UP000187609"/>
    </source>
</evidence>
<name>A0A314KJH0_NICAT</name>
<gene>
    <name evidence="1" type="ORF">A4A49_58124</name>
</gene>
<dbReference type="Gramene" id="OIT29467">
    <property type="protein sequence ID" value="OIT29467"/>
    <property type="gene ID" value="A4A49_58124"/>
</dbReference>
<comment type="caution">
    <text evidence="1">The sequence shown here is derived from an EMBL/GenBank/DDBJ whole genome shotgun (WGS) entry which is preliminary data.</text>
</comment>
<evidence type="ECO:0000313" key="1">
    <source>
        <dbReference type="EMBL" id="OIT29467.1"/>
    </source>
</evidence>
<organism evidence="1 2">
    <name type="scientific">Nicotiana attenuata</name>
    <name type="common">Coyote tobacco</name>
    <dbReference type="NCBI Taxonomy" id="49451"/>
    <lineage>
        <taxon>Eukaryota</taxon>
        <taxon>Viridiplantae</taxon>
        <taxon>Streptophyta</taxon>
        <taxon>Embryophyta</taxon>
        <taxon>Tracheophyta</taxon>
        <taxon>Spermatophyta</taxon>
        <taxon>Magnoliopsida</taxon>
        <taxon>eudicotyledons</taxon>
        <taxon>Gunneridae</taxon>
        <taxon>Pentapetalae</taxon>
        <taxon>asterids</taxon>
        <taxon>lamiids</taxon>
        <taxon>Solanales</taxon>
        <taxon>Solanaceae</taxon>
        <taxon>Nicotianoideae</taxon>
        <taxon>Nicotianeae</taxon>
        <taxon>Nicotiana</taxon>
    </lineage>
</organism>
<reference evidence="1" key="1">
    <citation type="submission" date="2016-11" db="EMBL/GenBank/DDBJ databases">
        <title>The genome of Nicotiana attenuata.</title>
        <authorList>
            <person name="Xu S."/>
            <person name="Brockmoeller T."/>
            <person name="Gaquerel E."/>
            <person name="Navarro A."/>
            <person name="Kuhl H."/>
            <person name="Gase K."/>
            <person name="Ling Z."/>
            <person name="Zhou W."/>
            <person name="Kreitzer C."/>
            <person name="Stanke M."/>
            <person name="Tang H."/>
            <person name="Lyons E."/>
            <person name="Pandey P."/>
            <person name="Pandey S.P."/>
            <person name="Timmermann B."/>
            <person name="Baldwin I.T."/>
        </authorList>
    </citation>
    <scope>NUCLEOTIDE SEQUENCE [LARGE SCALE GENOMIC DNA]</scope>
    <source>
        <strain evidence="1">UT</strain>
    </source>
</reference>
<dbReference type="PANTHER" id="PTHR31973">
    <property type="entry name" value="POLYPROTEIN, PUTATIVE-RELATED"/>
    <property type="match status" value="1"/>
</dbReference>